<reference evidence="1 2" key="1">
    <citation type="journal article" date="2013" name="Genome Announc.">
        <title>Draft Genome Sequences of Mycoplasma auris and Mycoplasma yeatsii, Two Species of the Ear Canal of Caprinae.</title>
        <authorList>
            <person name="Dordet-Frisoni E."/>
            <person name="Baranowski E."/>
            <person name="Barre A."/>
            <person name="Blanchard A."/>
            <person name="Breton M."/>
            <person name="Couture C."/>
            <person name="Dupuy V."/>
            <person name="Gaurivaud P."/>
            <person name="Jacob D."/>
            <person name="Lemaitre C."/>
            <person name="Manso-Silvan L."/>
            <person name="Nikolski M."/>
            <person name="Nouvel L.X."/>
            <person name="Poumarat F."/>
            <person name="Sirand-Pugnet P."/>
            <person name="Thebault P."/>
            <person name="Theil S."/>
            <person name="Thiaucourt F."/>
            <person name="Citti C."/>
            <person name="Tardy F."/>
        </authorList>
    </citation>
    <scope>NUCLEOTIDE SEQUENCE [LARGE SCALE GENOMIC DNA]</scope>
    <source>
        <strain evidence="1 2">15026</strain>
    </source>
</reference>
<comment type="caution">
    <text evidence="1">The sequence shown here is derived from an EMBL/GenBank/DDBJ whole genome shotgun (WGS) entry which is preliminary data.</text>
</comment>
<dbReference type="AlphaFoldDB" id="N9VCF0"/>
<accession>N9VCF0</accession>
<dbReference type="RefSeq" id="WP_004423178.1">
    <property type="nucleotide sequence ID" value="NZ_AORI01000001.1"/>
</dbReference>
<keyword evidence="2" id="KW-1185">Reference proteome</keyword>
<evidence type="ECO:0000313" key="2">
    <source>
        <dbReference type="Proteomes" id="UP000013131"/>
    </source>
</evidence>
<protein>
    <submittedName>
        <fullName evidence="1">Uncharacterized protein</fullName>
    </submittedName>
</protein>
<dbReference type="PATRIC" id="fig|1188233.3.peg.75"/>
<organism evidence="1 2">
    <name type="scientific">Metamycoplasma auris 15026</name>
    <dbReference type="NCBI Taxonomy" id="1188233"/>
    <lineage>
        <taxon>Bacteria</taxon>
        <taxon>Bacillati</taxon>
        <taxon>Mycoplasmatota</taxon>
        <taxon>Mycoplasmoidales</taxon>
        <taxon>Metamycoplasmataceae</taxon>
        <taxon>Metamycoplasma</taxon>
    </lineage>
</organism>
<name>N9VCF0_9BACT</name>
<dbReference type="Proteomes" id="UP000013131">
    <property type="component" value="Unassembled WGS sequence"/>
</dbReference>
<evidence type="ECO:0000313" key="1">
    <source>
        <dbReference type="EMBL" id="ENY69363.1"/>
    </source>
</evidence>
<dbReference type="EMBL" id="AORI01000001">
    <property type="protein sequence ID" value="ENY69363.1"/>
    <property type="molecule type" value="Genomic_DNA"/>
</dbReference>
<sequence>MKLKYVLISSFSTYEEKVIETEYVDFLEEEKGKFSHIEFDDKKGMHCVLDVSDDEINISYAAQSLSMKKNQYVENKLNISEKDWIFLEVYLIKVIISKEEISFTYDLLQNKNIIVRNTAKLIFIN</sequence>
<dbReference type="eggNOG" id="ENOG5031YIJ">
    <property type="taxonomic scope" value="Bacteria"/>
</dbReference>
<dbReference type="STRING" id="1188233.MAU_0750"/>
<gene>
    <name evidence="1" type="ORF">MAU_0750</name>
</gene>
<dbReference type="OrthoDB" id="398766at2"/>
<proteinExistence type="predicted"/>